<reference evidence="2" key="1">
    <citation type="submission" date="2021-12" db="EMBL/GenBank/DDBJ databases">
        <title>Draft genome sequence of Corynebacterium ammoniagenes strain T-723.</title>
        <authorList>
            <person name="Matsuzawa M."/>
            <person name="Hiratani M."/>
            <person name="Abe I."/>
            <person name="Tsuji Y."/>
            <person name="Nakamura J."/>
        </authorList>
    </citation>
    <scope>NUCLEOTIDE SEQUENCE</scope>
    <source>
        <strain evidence="2">T-723</strain>
    </source>
</reference>
<evidence type="ECO:0000313" key="2">
    <source>
        <dbReference type="EMBL" id="GJN43711.1"/>
    </source>
</evidence>
<evidence type="ECO:0000313" key="3">
    <source>
        <dbReference type="Proteomes" id="UP001054925"/>
    </source>
</evidence>
<dbReference type="CDD" id="cd00093">
    <property type="entry name" value="HTH_XRE"/>
    <property type="match status" value="1"/>
</dbReference>
<dbReference type="AlphaFoldDB" id="A0AAV5GDQ8"/>
<dbReference type="RefSeq" id="WP_003846645.1">
    <property type="nucleotide sequence ID" value="NZ_BQKK01000006.1"/>
</dbReference>
<organism evidence="2 3">
    <name type="scientific">Corynebacterium ammoniagenes</name>
    <name type="common">Brevibacterium ammoniagenes</name>
    <dbReference type="NCBI Taxonomy" id="1697"/>
    <lineage>
        <taxon>Bacteria</taxon>
        <taxon>Bacillati</taxon>
        <taxon>Actinomycetota</taxon>
        <taxon>Actinomycetes</taxon>
        <taxon>Mycobacteriales</taxon>
        <taxon>Corynebacteriaceae</taxon>
        <taxon>Corynebacterium</taxon>
    </lineage>
</organism>
<name>A0AAV5GDQ8_CORAM</name>
<comment type="caution">
    <text evidence="2">The sequence shown here is derived from an EMBL/GenBank/DDBJ whole genome shotgun (WGS) entry which is preliminary data.</text>
</comment>
<proteinExistence type="predicted"/>
<feature type="domain" description="HTH cro/C1-type" evidence="1">
    <location>
        <begin position="10"/>
        <end position="64"/>
    </location>
</feature>
<gene>
    <name evidence="2" type="ORF">CAT723_21900</name>
</gene>
<dbReference type="EMBL" id="BQKK01000006">
    <property type="protein sequence ID" value="GJN43711.1"/>
    <property type="molecule type" value="Genomic_DNA"/>
</dbReference>
<dbReference type="Pfam" id="PF01381">
    <property type="entry name" value="HTH_3"/>
    <property type="match status" value="1"/>
</dbReference>
<dbReference type="Proteomes" id="UP001054925">
    <property type="component" value="Unassembled WGS sequence"/>
</dbReference>
<evidence type="ECO:0000259" key="1">
    <source>
        <dbReference type="PROSITE" id="PS50943"/>
    </source>
</evidence>
<dbReference type="InterPro" id="IPR010982">
    <property type="entry name" value="Lambda_DNA-bd_dom_sf"/>
</dbReference>
<accession>A0AAV5GDQ8</accession>
<dbReference type="Gene3D" id="1.10.260.40">
    <property type="entry name" value="lambda repressor-like DNA-binding domains"/>
    <property type="match status" value="1"/>
</dbReference>
<sequence>MDTQLVASQITHALVRANMSQRRLADETEISQSTLSRIISGERAVTMPELILIARATGTTVAQLAGTSSVSQRVQYAARSTNASSMESMRHKLLHFVELNDYLDDHGIPSV</sequence>
<dbReference type="InterPro" id="IPR001387">
    <property type="entry name" value="Cro/C1-type_HTH"/>
</dbReference>
<protein>
    <recommendedName>
        <fullName evidence="1">HTH cro/C1-type domain-containing protein</fullName>
    </recommendedName>
</protein>
<dbReference type="GO" id="GO:0003677">
    <property type="term" value="F:DNA binding"/>
    <property type="evidence" value="ECO:0007669"/>
    <property type="project" value="InterPro"/>
</dbReference>
<dbReference type="SUPFAM" id="SSF47413">
    <property type="entry name" value="lambda repressor-like DNA-binding domains"/>
    <property type="match status" value="1"/>
</dbReference>
<dbReference type="SMART" id="SM00530">
    <property type="entry name" value="HTH_XRE"/>
    <property type="match status" value="1"/>
</dbReference>
<dbReference type="PROSITE" id="PS50943">
    <property type="entry name" value="HTH_CROC1"/>
    <property type="match status" value="1"/>
</dbReference>